<dbReference type="UniPathway" id="UPA00098">
    <property type="reaction ID" value="UER00359"/>
</dbReference>
<keyword evidence="2 8" id="KW-0028">Amino-acid biosynthesis</keyword>
<dbReference type="PIRSF" id="PIRSF000729">
    <property type="entry name" value="GK"/>
    <property type="match status" value="1"/>
</dbReference>
<evidence type="ECO:0000256" key="2">
    <source>
        <dbReference type="ARBA" id="ARBA00022605"/>
    </source>
</evidence>
<feature type="binding site" evidence="8">
    <location>
        <begin position="175"/>
        <end position="176"/>
    </location>
    <ligand>
        <name>ATP</name>
        <dbReference type="ChEBI" id="CHEBI:30616"/>
    </ligand>
</feature>
<evidence type="ECO:0000259" key="9">
    <source>
        <dbReference type="SMART" id="SM00359"/>
    </source>
</evidence>
<dbReference type="Pfam" id="PF01472">
    <property type="entry name" value="PUA"/>
    <property type="match status" value="1"/>
</dbReference>
<dbReference type="InterPro" id="IPR001048">
    <property type="entry name" value="Asp/Glu/Uridylate_kinase"/>
</dbReference>
<name>A0A380MJF5_9GAMM</name>
<comment type="similarity">
    <text evidence="8">Belongs to the glutamate 5-kinase family.</text>
</comment>
<dbReference type="SMART" id="SM00359">
    <property type="entry name" value="PUA"/>
    <property type="match status" value="1"/>
</dbReference>
<dbReference type="HAMAP" id="MF_00456">
    <property type="entry name" value="ProB"/>
    <property type="match status" value="1"/>
</dbReference>
<dbReference type="PANTHER" id="PTHR43654">
    <property type="entry name" value="GLUTAMATE 5-KINASE"/>
    <property type="match status" value="1"/>
</dbReference>
<evidence type="ECO:0000256" key="1">
    <source>
        <dbReference type="ARBA" id="ARBA00022490"/>
    </source>
</evidence>
<dbReference type="InterPro" id="IPR001057">
    <property type="entry name" value="Glu/AcGlu_kinase"/>
</dbReference>
<keyword evidence="7 8" id="KW-0067">ATP-binding</keyword>
<evidence type="ECO:0000256" key="8">
    <source>
        <dbReference type="HAMAP-Rule" id="MF_00456"/>
    </source>
</evidence>
<feature type="binding site" evidence="8">
    <location>
        <position position="143"/>
    </location>
    <ligand>
        <name>substrate</name>
    </ligand>
</feature>
<evidence type="ECO:0000256" key="5">
    <source>
        <dbReference type="ARBA" id="ARBA00022741"/>
    </source>
</evidence>
<feature type="binding site" evidence="8">
    <location>
        <begin position="217"/>
        <end position="223"/>
    </location>
    <ligand>
        <name>ATP</name>
        <dbReference type="ChEBI" id="CHEBI:30616"/>
    </ligand>
</feature>
<feature type="domain" description="PUA" evidence="9">
    <location>
        <begin position="283"/>
        <end position="362"/>
    </location>
</feature>
<dbReference type="PRINTS" id="PR00474">
    <property type="entry name" value="GLU5KINASE"/>
</dbReference>
<dbReference type="AlphaFoldDB" id="A0A380MJF5"/>
<dbReference type="PANTHER" id="PTHR43654:SF1">
    <property type="entry name" value="ISOPENTENYL PHOSPHATE KINASE"/>
    <property type="match status" value="1"/>
</dbReference>
<dbReference type="InterPro" id="IPR015947">
    <property type="entry name" value="PUA-like_sf"/>
</dbReference>
<evidence type="ECO:0000256" key="3">
    <source>
        <dbReference type="ARBA" id="ARBA00022650"/>
    </source>
</evidence>
<dbReference type="GO" id="GO:0055129">
    <property type="term" value="P:L-proline biosynthetic process"/>
    <property type="evidence" value="ECO:0007669"/>
    <property type="project" value="UniProtKB-UniRule"/>
</dbReference>
<dbReference type="SUPFAM" id="SSF53633">
    <property type="entry name" value="Carbamate kinase-like"/>
    <property type="match status" value="1"/>
</dbReference>
<protein>
    <recommendedName>
        <fullName evidence="8">Glutamate 5-kinase</fullName>
        <ecNumber evidence="8">2.7.2.11</ecNumber>
    </recommendedName>
    <alternativeName>
        <fullName evidence="8">Gamma-glutamyl kinase</fullName>
        <shortName evidence="8">GK</shortName>
    </alternativeName>
</protein>
<dbReference type="GO" id="GO:0005829">
    <property type="term" value="C:cytosol"/>
    <property type="evidence" value="ECO:0007669"/>
    <property type="project" value="TreeGrafter"/>
</dbReference>
<dbReference type="CDD" id="cd21157">
    <property type="entry name" value="PUA_G5K"/>
    <property type="match status" value="1"/>
</dbReference>
<dbReference type="CDD" id="cd04242">
    <property type="entry name" value="AAK_G5K_ProB"/>
    <property type="match status" value="1"/>
</dbReference>
<keyword evidence="11" id="KW-1185">Reference proteome</keyword>
<feature type="binding site" evidence="8">
    <location>
        <position position="16"/>
    </location>
    <ligand>
        <name>ATP</name>
        <dbReference type="ChEBI" id="CHEBI:30616"/>
    </ligand>
</feature>
<evidence type="ECO:0000256" key="4">
    <source>
        <dbReference type="ARBA" id="ARBA00022679"/>
    </source>
</evidence>
<dbReference type="SUPFAM" id="SSF88697">
    <property type="entry name" value="PUA domain-like"/>
    <property type="match status" value="1"/>
</dbReference>
<dbReference type="InterPro" id="IPR005715">
    <property type="entry name" value="Glu_5kinase/COase_Synthase"/>
</dbReference>
<dbReference type="InterPro" id="IPR041739">
    <property type="entry name" value="G5K_ProB"/>
</dbReference>
<dbReference type="Gene3D" id="3.40.1160.10">
    <property type="entry name" value="Acetylglutamate kinase-like"/>
    <property type="match status" value="2"/>
</dbReference>
<dbReference type="RefSeq" id="WP_172459391.1">
    <property type="nucleotide sequence ID" value="NZ_UHIA01000003.1"/>
</dbReference>
<proteinExistence type="inferred from homology"/>
<keyword evidence="1 8" id="KW-0963">Cytoplasm</keyword>
<dbReference type="NCBIfam" id="TIGR01027">
    <property type="entry name" value="proB"/>
    <property type="match status" value="1"/>
</dbReference>
<dbReference type="PROSITE" id="PS00902">
    <property type="entry name" value="GLUTAMATE_5_KINASE"/>
    <property type="match status" value="1"/>
</dbReference>
<keyword evidence="5 8" id="KW-0547">Nucleotide-binding</keyword>
<keyword evidence="6 8" id="KW-0418">Kinase</keyword>
<feature type="binding site" evidence="8">
    <location>
        <position position="155"/>
    </location>
    <ligand>
        <name>substrate</name>
    </ligand>
</feature>
<dbReference type="EMBL" id="UHIA01000003">
    <property type="protein sequence ID" value="SUO92647.1"/>
    <property type="molecule type" value="Genomic_DNA"/>
</dbReference>
<comment type="subcellular location">
    <subcellularLocation>
        <location evidence="8">Cytoplasm</location>
    </subcellularLocation>
</comment>
<dbReference type="InterPro" id="IPR019797">
    <property type="entry name" value="Glutamate_5-kinase_CS"/>
</dbReference>
<dbReference type="PROSITE" id="PS50890">
    <property type="entry name" value="PUA"/>
    <property type="match status" value="1"/>
</dbReference>
<dbReference type="InterPro" id="IPR011529">
    <property type="entry name" value="Glu_5kinase"/>
</dbReference>
<dbReference type="GO" id="GO:0005524">
    <property type="term" value="F:ATP binding"/>
    <property type="evidence" value="ECO:0007669"/>
    <property type="project" value="UniProtKB-KW"/>
</dbReference>
<accession>A0A380MJF5</accession>
<dbReference type="InterPro" id="IPR002478">
    <property type="entry name" value="PUA"/>
</dbReference>
<dbReference type="Proteomes" id="UP000254575">
    <property type="component" value="Unassembled WGS sequence"/>
</dbReference>
<organism evidence="10 11">
    <name type="scientific">Suttonella indologenes</name>
    <dbReference type="NCBI Taxonomy" id="13276"/>
    <lineage>
        <taxon>Bacteria</taxon>
        <taxon>Pseudomonadati</taxon>
        <taxon>Pseudomonadota</taxon>
        <taxon>Gammaproteobacteria</taxon>
        <taxon>Cardiobacteriales</taxon>
        <taxon>Cardiobacteriaceae</taxon>
        <taxon>Suttonella</taxon>
    </lineage>
</organism>
<dbReference type="Pfam" id="PF00696">
    <property type="entry name" value="AA_kinase"/>
    <property type="match status" value="1"/>
</dbReference>
<reference evidence="10 11" key="1">
    <citation type="submission" date="2018-06" db="EMBL/GenBank/DDBJ databases">
        <authorList>
            <consortium name="Pathogen Informatics"/>
            <person name="Doyle S."/>
        </authorList>
    </citation>
    <scope>NUCLEOTIDE SEQUENCE [LARGE SCALE GENOMIC DNA]</scope>
    <source>
        <strain evidence="10 11">NCTC10717</strain>
    </source>
</reference>
<evidence type="ECO:0000256" key="6">
    <source>
        <dbReference type="ARBA" id="ARBA00022777"/>
    </source>
</evidence>
<evidence type="ECO:0000313" key="11">
    <source>
        <dbReference type="Proteomes" id="UP000254575"/>
    </source>
</evidence>
<evidence type="ECO:0000313" key="10">
    <source>
        <dbReference type="EMBL" id="SUO92647.1"/>
    </source>
</evidence>
<comment type="catalytic activity">
    <reaction evidence="8">
        <text>L-glutamate + ATP = L-glutamyl 5-phosphate + ADP</text>
        <dbReference type="Rhea" id="RHEA:14877"/>
        <dbReference type="ChEBI" id="CHEBI:29985"/>
        <dbReference type="ChEBI" id="CHEBI:30616"/>
        <dbReference type="ChEBI" id="CHEBI:58274"/>
        <dbReference type="ChEBI" id="CHEBI:456216"/>
        <dbReference type="EC" id="2.7.2.11"/>
    </reaction>
</comment>
<dbReference type="InterPro" id="IPR036393">
    <property type="entry name" value="AceGlu_kinase-like_sf"/>
</dbReference>
<dbReference type="Gene3D" id="2.30.130.10">
    <property type="entry name" value="PUA domain"/>
    <property type="match status" value="1"/>
</dbReference>
<sequence>MSRSQYLAHVNRWVVKMGSAMITRGGEALDTEALADWVAQMAALHKDGKQFVVVSSGAIAVGMQILGWQKRPTELSELQTAAAVGQMRLAGAWQEAFAAHNIRVAQVLLTHDDAADRRRYLNIRSALQTMCRLGIVPIINENDTVSFEEIRFGDNDNLGAMVANITTAGAYLILTDQRGMYNKNPREHADAQFLEQVDANDPTLPVMAGKTGGVLGSGGMYTKVLAAQKAARSGTHTVLAYGREPEVIRQAVGAENIGTLFLAPADSQQARKQWLGSQLQVQGTLYLDDGAVQALTQSHKSLLPIGVRRVEGEFARGELLRCCNMAGEELARGLSNYNSEDCRILCGKHSQEVARLLVHGETLIHRDNLVLV</sequence>
<dbReference type="EC" id="2.7.2.11" evidence="8"/>
<comment type="function">
    <text evidence="8">Catalyzes the transfer of a phosphate group to glutamate to form L-glutamate 5-phosphate.</text>
</comment>
<dbReference type="InterPro" id="IPR036974">
    <property type="entry name" value="PUA_sf"/>
</dbReference>
<dbReference type="GO" id="GO:0004349">
    <property type="term" value="F:glutamate 5-kinase activity"/>
    <property type="evidence" value="ECO:0007669"/>
    <property type="project" value="UniProtKB-UniRule"/>
</dbReference>
<evidence type="ECO:0000256" key="7">
    <source>
        <dbReference type="ARBA" id="ARBA00022840"/>
    </source>
</evidence>
<feature type="binding site" evidence="8">
    <location>
        <position position="56"/>
    </location>
    <ligand>
        <name>substrate</name>
    </ligand>
</feature>
<keyword evidence="3 8" id="KW-0641">Proline biosynthesis</keyword>
<comment type="pathway">
    <text evidence="8">Amino-acid biosynthesis; L-proline biosynthesis; L-glutamate 5-semialdehyde from L-glutamate: step 1/2.</text>
</comment>
<dbReference type="GO" id="GO:0003723">
    <property type="term" value="F:RNA binding"/>
    <property type="evidence" value="ECO:0007669"/>
    <property type="project" value="InterPro"/>
</dbReference>
<keyword evidence="4 8" id="KW-0808">Transferase</keyword>
<dbReference type="FunFam" id="3.40.1160.10:FF:000018">
    <property type="entry name" value="Glutamate 5-kinase"/>
    <property type="match status" value="1"/>
</dbReference>
<gene>
    <name evidence="8 10" type="primary">proB</name>
    <name evidence="10" type="ORF">NCTC10717_00667</name>
</gene>